<dbReference type="KEGG" id="cbar:PATL70BA_0612"/>
<gene>
    <name evidence="1" type="ORF">PATL70BA_0612</name>
</gene>
<keyword evidence="2" id="KW-1185">Reference proteome</keyword>
<evidence type="ECO:0008006" key="3">
    <source>
        <dbReference type="Google" id="ProtNLM"/>
    </source>
</evidence>
<protein>
    <recommendedName>
        <fullName evidence="3">DUF1499 domain-containing protein</fullName>
    </recommendedName>
</protein>
<dbReference type="PIRSF" id="PIRSF026426">
    <property type="entry name" value="DUF1499"/>
    <property type="match status" value="1"/>
</dbReference>
<proteinExistence type="predicted"/>
<name>A0A3P7NUC3_9FIRM</name>
<dbReference type="Proteomes" id="UP000279029">
    <property type="component" value="Chromosome"/>
</dbReference>
<evidence type="ECO:0000313" key="2">
    <source>
        <dbReference type="Proteomes" id="UP000279029"/>
    </source>
</evidence>
<reference evidence="1 2" key="1">
    <citation type="submission" date="2018-09" db="EMBL/GenBank/DDBJ databases">
        <authorList>
            <person name="Postec A."/>
        </authorList>
    </citation>
    <scope>NUCLEOTIDE SEQUENCE [LARGE SCALE GENOMIC DNA]</scope>
    <source>
        <strain evidence="1">70B-A</strain>
    </source>
</reference>
<dbReference type="EMBL" id="LR130778">
    <property type="protein sequence ID" value="VDN46475.1"/>
    <property type="molecule type" value="Genomic_DNA"/>
</dbReference>
<organism evidence="1 2">
    <name type="scientific">Petrocella atlantisensis</name>
    <dbReference type="NCBI Taxonomy" id="2173034"/>
    <lineage>
        <taxon>Bacteria</taxon>
        <taxon>Bacillati</taxon>
        <taxon>Bacillota</taxon>
        <taxon>Clostridia</taxon>
        <taxon>Lachnospirales</taxon>
        <taxon>Vallitaleaceae</taxon>
        <taxon>Petrocella</taxon>
    </lineage>
</organism>
<evidence type="ECO:0000313" key="1">
    <source>
        <dbReference type="EMBL" id="VDN46475.1"/>
    </source>
</evidence>
<dbReference type="AlphaFoldDB" id="A0A3P7NUC3"/>
<dbReference type="Pfam" id="PF07386">
    <property type="entry name" value="DUF1499"/>
    <property type="match status" value="1"/>
</dbReference>
<sequence>MWIAIVVVVMVSGVFISTLIANNKVPKLGVVDGKLTDMPETPNAVSSQTTDKDKKVAPFPYKENLQSTKDGIKLAVKAYGDVKLIEEKADYLRYVFTTGLMRYNDDVEFYFDEQNKVVHFRSASRLGYSDMGLNRERYNALYDYYMNH</sequence>
<dbReference type="PANTHER" id="PTHR34801:SF6">
    <property type="entry name" value="SLL1620 PROTEIN"/>
    <property type="match status" value="1"/>
</dbReference>
<dbReference type="PANTHER" id="PTHR34801">
    <property type="entry name" value="EXPRESSED PROTEIN"/>
    <property type="match status" value="1"/>
</dbReference>
<dbReference type="OrthoDB" id="9793534at2"/>
<dbReference type="InterPro" id="IPR010865">
    <property type="entry name" value="DUF1499"/>
</dbReference>
<accession>A0A3P7NUC3</accession>